<dbReference type="RefSeq" id="WP_140354928.1">
    <property type="nucleotide sequence ID" value="NZ_JAHQCR010000075.1"/>
</dbReference>
<proteinExistence type="predicted"/>
<name>A0ABS6JXN0_9BACI</name>
<dbReference type="EMBL" id="JAHQCR010000075">
    <property type="protein sequence ID" value="MBU9723343.1"/>
    <property type="molecule type" value="Genomic_DNA"/>
</dbReference>
<protein>
    <submittedName>
        <fullName evidence="1">Uncharacterized protein</fullName>
    </submittedName>
</protein>
<keyword evidence="2" id="KW-1185">Reference proteome</keyword>
<evidence type="ECO:0000313" key="1">
    <source>
        <dbReference type="EMBL" id="MBU9723343.1"/>
    </source>
</evidence>
<accession>A0ABS6JXN0</accession>
<comment type="caution">
    <text evidence="1">The sequence shown here is derived from an EMBL/GenBank/DDBJ whole genome shotgun (WGS) entry which is preliminary data.</text>
</comment>
<sequence>MNKCRRRLGEIRYENEEMQNLVPDQGEIRYENEEMQNLVPDRSYQEKIRYEIQRFYLRYL</sequence>
<evidence type="ECO:0000313" key="2">
    <source>
        <dbReference type="Proteomes" id="UP000790580"/>
    </source>
</evidence>
<organism evidence="1 2">
    <name type="scientific">Evansella alkalicola</name>
    <dbReference type="NCBI Taxonomy" id="745819"/>
    <lineage>
        <taxon>Bacteria</taxon>
        <taxon>Bacillati</taxon>
        <taxon>Bacillota</taxon>
        <taxon>Bacilli</taxon>
        <taxon>Bacillales</taxon>
        <taxon>Bacillaceae</taxon>
        <taxon>Evansella</taxon>
    </lineage>
</organism>
<reference evidence="1 2" key="1">
    <citation type="submission" date="2021-06" db="EMBL/GenBank/DDBJ databases">
        <title>Bacillus sp. RD4P76, an endophyte from a halophyte.</title>
        <authorList>
            <person name="Sun J.-Q."/>
        </authorList>
    </citation>
    <scope>NUCLEOTIDE SEQUENCE [LARGE SCALE GENOMIC DNA]</scope>
    <source>
        <strain evidence="1 2">JCM 17098</strain>
    </source>
</reference>
<gene>
    <name evidence="1" type="ORF">KS407_18150</name>
</gene>
<dbReference type="Proteomes" id="UP000790580">
    <property type="component" value="Unassembled WGS sequence"/>
</dbReference>